<dbReference type="CDD" id="cd16449">
    <property type="entry name" value="RING-HC"/>
    <property type="match status" value="1"/>
</dbReference>
<feature type="compositionally biased region" description="Low complexity" evidence="8">
    <location>
        <begin position="821"/>
        <end position="838"/>
    </location>
</feature>
<dbReference type="PANTHER" id="PTHR22904">
    <property type="entry name" value="TPR REPEAT CONTAINING PROTEIN"/>
    <property type="match status" value="1"/>
</dbReference>
<gene>
    <name evidence="10" type="ORF">FRACYDRAFT_235133</name>
</gene>
<evidence type="ECO:0000256" key="8">
    <source>
        <dbReference type="SAM" id="MobiDB-lite"/>
    </source>
</evidence>
<proteinExistence type="predicted"/>
<evidence type="ECO:0000313" key="10">
    <source>
        <dbReference type="EMBL" id="OEU21506.1"/>
    </source>
</evidence>
<dbReference type="SUPFAM" id="SSF48452">
    <property type="entry name" value="TPR-like"/>
    <property type="match status" value="5"/>
</dbReference>
<name>A0A1E7FTN3_9STRA</name>
<keyword evidence="3 6" id="KW-0863">Zinc-finger</keyword>
<dbReference type="GO" id="GO:0005737">
    <property type="term" value="C:cytoplasm"/>
    <property type="evidence" value="ECO:0007669"/>
    <property type="project" value="UniProtKB-ARBA"/>
</dbReference>
<evidence type="ECO:0000256" key="3">
    <source>
        <dbReference type="ARBA" id="ARBA00022771"/>
    </source>
</evidence>
<dbReference type="Gene3D" id="3.30.40.10">
    <property type="entry name" value="Zinc/RING finger domain, C3HC4 (zinc finger)"/>
    <property type="match status" value="1"/>
</dbReference>
<dbReference type="InterPro" id="IPR027370">
    <property type="entry name" value="Znf-RING_euk"/>
</dbReference>
<dbReference type="InParanoid" id="A0A1E7FTN3"/>
<feature type="compositionally biased region" description="Polar residues" evidence="8">
    <location>
        <begin position="1301"/>
        <end position="1310"/>
    </location>
</feature>
<dbReference type="SMART" id="SM00028">
    <property type="entry name" value="TPR"/>
    <property type="match status" value="12"/>
</dbReference>
<dbReference type="PROSITE" id="PS00518">
    <property type="entry name" value="ZF_RING_1"/>
    <property type="match status" value="1"/>
</dbReference>
<feature type="compositionally biased region" description="Basic and acidic residues" evidence="8">
    <location>
        <begin position="839"/>
        <end position="849"/>
    </location>
</feature>
<keyword evidence="1" id="KW-0479">Metal-binding</keyword>
<dbReference type="EMBL" id="KV784354">
    <property type="protein sequence ID" value="OEU21506.1"/>
    <property type="molecule type" value="Genomic_DNA"/>
</dbReference>
<feature type="compositionally biased region" description="Low complexity" evidence="8">
    <location>
        <begin position="850"/>
        <end position="862"/>
    </location>
</feature>
<feature type="repeat" description="TPR" evidence="7">
    <location>
        <begin position="555"/>
        <end position="588"/>
    </location>
</feature>
<reference evidence="10 11" key="1">
    <citation type="submission" date="2016-09" db="EMBL/GenBank/DDBJ databases">
        <title>Extensive genetic diversity and differential bi-allelic expression allows diatom success in the polar Southern Ocean.</title>
        <authorList>
            <consortium name="DOE Joint Genome Institute"/>
            <person name="Mock T."/>
            <person name="Otillar R.P."/>
            <person name="Strauss J."/>
            <person name="Dupont C."/>
            <person name="Frickenhaus S."/>
            <person name="Maumus F."/>
            <person name="Mcmullan M."/>
            <person name="Sanges R."/>
            <person name="Schmutz J."/>
            <person name="Toseland A."/>
            <person name="Valas R."/>
            <person name="Veluchamy A."/>
            <person name="Ward B.J."/>
            <person name="Allen A."/>
            <person name="Barry K."/>
            <person name="Falciatore A."/>
            <person name="Ferrante M."/>
            <person name="Fortunato A.E."/>
            <person name="Gloeckner G."/>
            <person name="Gruber A."/>
            <person name="Hipkin R."/>
            <person name="Janech M."/>
            <person name="Kroth P."/>
            <person name="Leese F."/>
            <person name="Lindquist E."/>
            <person name="Lyon B.R."/>
            <person name="Martin J."/>
            <person name="Mayer C."/>
            <person name="Parker M."/>
            <person name="Quesneville H."/>
            <person name="Raymond J."/>
            <person name="Uhlig C."/>
            <person name="Valentin K.U."/>
            <person name="Worden A.Z."/>
            <person name="Armbrust E.V."/>
            <person name="Bowler C."/>
            <person name="Green B."/>
            <person name="Moulton V."/>
            <person name="Van Oosterhout C."/>
            <person name="Grigoriev I."/>
        </authorList>
    </citation>
    <scope>NUCLEOTIDE SEQUENCE [LARGE SCALE GENOMIC DNA]</scope>
    <source>
        <strain evidence="10 11">CCMP1102</strain>
    </source>
</reference>
<dbReference type="PROSITE" id="PS50005">
    <property type="entry name" value="TPR"/>
    <property type="match status" value="3"/>
</dbReference>
<organism evidence="10 11">
    <name type="scientific">Fragilariopsis cylindrus CCMP1102</name>
    <dbReference type="NCBI Taxonomy" id="635003"/>
    <lineage>
        <taxon>Eukaryota</taxon>
        <taxon>Sar</taxon>
        <taxon>Stramenopiles</taxon>
        <taxon>Ochrophyta</taxon>
        <taxon>Bacillariophyta</taxon>
        <taxon>Bacillariophyceae</taxon>
        <taxon>Bacillariophycidae</taxon>
        <taxon>Bacillariales</taxon>
        <taxon>Bacillariaceae</taxon>
        <taxon>Fragilariopsis</taxon>
    </lineage>
</organism>
<keyword evidence="4 7" id="KW-0802">TPR repeat</keyword>
<evidence type="ECO:0000256" key="7">
    <source>
        <dbReference type="PROSITE-ProRule" id="PRU00339"/>
    </source>
</evidence>
<dbReference type="GO" id="GO:0051879">
    <property type="term" value="F:Hsp90 protein binding"/>
    <property type="evidence" value="ECO:0007669"/>
    <property type="project" value="TreeGrafter"/>
</dbReference>
<evidence type="ECO:0000256" key="1">
    <source>
        <dbReference type="ARBA" id="ARBA00022723"/>
    </source>
</evidence>
<evidence type="ECO:0000256" key="6">
    <source>
        <dbReference type="PROSITE-ProRule" id="PRU00175"/>
    </source>
</evidence>
<feature type="region of interest" description="Disordered" evidence="8">
    <location>
        <begin position="1283"/>
        <end position="1380"/>
    </location>
</feature>
<dbReference type="GO" id="GO:0008270">
    <property type="term" value="F:zinc ion binding"/>
    <property type="evidence" value="ECO:0007669"/>
    <property type="project" value="UniProtKB-KW"/>
</dbReference>
<feature type="repeat" description="TPR" evidence="7">
    <location>
        <begin position="942"/>
        <end position="975"/>
    </location>
</feature>
<evidence type="ECO:0000256" key="5">
    <source>
        <dbReference type="ARBA" id="ARBA00022833"/>
    </source>
</evidence>
<feature type="repeat" description="TPR" evidence="7">
    <location>
        <begin position="739"/>
        <end position="772"/>
    </location>
</feature>
<dbReference type="PANTHER" id="PTHR22904:SF533">
    <property type="entry name" value="HSP70-HSP90 ORGANIZING PROTEIN 3"/>
    <property type="match status" value="1"/>
</dbReference>
<dbReference type="PROSITE" id="PS50089">
    <property type="entry name" value="ZF_RING_2"/>
    <property type="match status" value="1"/>
</dbReference>
<dbReference type="InterPro" id="IPR013083">
    <property type="entry name" value="Znf_RING/FYVE/PHD"/>
</dbReference>
<keyword evidence="11" id="KW-1185">Reference proteome</keyword>
<dbReference type="InterPro" id="IPR011990">
    <property type="entry name" value="TPR-like_helical_dom_sf"/>
</dbReference>
<feature type="compositionally biased region" description="Basic and acidic residues" evidence="8">
    <location>
        <begin position="1355"/>
        <end position="1372"/>
    </location>
</feature>
<protein>
    <submittedName>
        <fullName evidence="10">TPR-like protein</fullName>
    </submittedName>
</protein>
<dbReference type="KEGG" id="fcy:FRACYDRAFT_235133"/>
<dbReference type="OrthoDB" id="765884at2759"/>
<keyword evidence="5" id="KW-0862">Zinc</keyword>
<evidence type="ECO:0000256" key="2">
    <source>
        <dbReference type="ARBA" id="ARBA00022737"/>
    </source>
</evidence>
<dbReference type="SMART" id="SM00184">
    <property type="entry name" value="RING"/>
    <property type="match status" value="1"/>
</dbReference>
<evidence type="ECO:0000313" key="11">
    <source>
        <dbReference type="Proteomes" id="UP000095751"/>
    </source>
</evidence>
<sequence>MGFDLSQVTSDSNHYGNFICRICNNLGNINSGVVVTIPCNHVFCKSCIKEYASKQQQHSFDNNNNKKSKSSCQCPVCQHDLTTTTTRNDDKHNNILQIKDNSWISVGLIEDVQPLAYQCLQMVQVKCKLIFLLPSESGESEKYWIGNYCDLPSHLLEENNHTSTIATQTQQSASLTAAAKAKVQSLSIITKAALPLPPTRTDLRDDNDEDDDEEEEVHLNKPTLYDGVDVGERANVGVTTRGTGAHHKRMVDSAVVVNHRSSSFLPPTTKSQSQSPAAATIDIIPAADYDYDPADLQHAMERCDKLKKQANAKFNRADVDGARVLYSEGLALLSDFPLDPNNDDNEEEQNNNKIQNDIIQEIRIMVASLYSNRAVTFYRERILSPSVEDCNKSLELDPKSEKTYIRKWRALDAMGERDKAITCLEDGVKELPNSNKLQDQLRKSLLPQSTSNMMMVGSGSSSYLRGSDRSIVSMFGGGNDKETVASGKFGKHEMDISVAGDPNHTVLDRAERLKKQANAKFNKGDIEAARSLYSDALGCIPQAGLYSRGVKELLSELYSNRAVTYYRDKQYQESLDDCDHAITKNPEAEKSYIRKARALVGLERHTDASKCLQDAYKRFPTSKKIKEELSKMIDQRDAFGLGKGGSVGTSGGGSNDSVDFGASVGSLSNFSKSMAAQTLSTGREELTHADDIELSDKLKRNANAKFNRGDITGARSLYTEALNCLPNDRDNENIRVCLASLYANRAVTYYREQEYAHSMRDCDMAIELDPKGEKPYSRKARSLASLERYDEAIQCLEEGKRQVPGSNKLEEELVKIKQEQQEGAAAAAAPAPSPSEAQADNKKDDEDPHASAAASIDNNDANFFVPPGGAAMASVPEGKSREFTLPTQINAEEFDRAEKLRKQANAKLNKGDVAGARVLYGEGLACMPPGCEETPEGRELAANLYANRSVTFFREKKFRETVNDCNKAVEYDPKHEKSYIRKWRALMALGTFEDAFRCLESAVKELPDSERLNEELANASEEKDLLHTVNQLIASREYQEAHDILKSIVKTSDNVALWLAAARVDSCLGLTESALDRVEKVLVFNSKHAEALRVQGYATFLSGKMDHGISILKESLEGDIDETVNRKASDILQGCQQKLNAFHKGQARVKRGRYKEAVDLFSIVMKDRERIPHQAPLYGNILTERAEANLLSDQYEAALADCAEAISLKQDNLTAWTVKIEVYYALDRLQEARDELAVARKTWGARNETIEDAYKKTDFELRLQKVDNELRFLVATVECGKSPGDESGVLHMNHSQRRNRSVGNYNSSNIDKGLRSASPRRSTDNNGTNTNIRAKSRSKREGFKFGSVIKPNSFRRKDNKQGSRASRERDGGRPNNSTAI</sequence>
<evidence type="ECO:0000259" key="9">
    <source>
        <dbReference type="PROSITE" id="PS50089"/>
    </source>
</evidence>
<dbReference type="Proteomes" id="UP000095751">
    <property type="component" value="Unassembled WGS sequence"/>
</dbReference>
<feature type="region of interest" description="Disordered" evidence="8">
    <location>
        <begin position="197"/>
        <end position="218"/>
    </location>
</feature>
<accession>A0A1E7FTN3</accession>
<feature type="compositionally biased region" description="Acidic residues" evidence="8">
    <location>
        <begin position="205"/>
        <end position="216"/>
    </location>
</feature>
<dbReference type="Gene3D" id="1.25.40.10">
    <property type="entry name" value="Tetratricopeptide repeat domain"/>
    <property type="match status" value="6"/>
</dbReference>
<feature type="domain" description="RING-type" evidence="9">
    <location>
        <begin position="20"/>
        <end position="78"/>
    </location>
</feature>
<dbReference type="InterPro" id="IPR001841">
    <property type="entry name" value="Znf_RING"/>
</dbReference>
<dbReference type="InterPro" id="IPR019734">
    <property type="entry name" value="TPR_rpt"/>
</dbReference>
<feature type="region of interest" description="Disordered" evidence="8">
    <location>
        <begin position="819"/>
        <end position="879"/>
    </location>
</feature>
<dbReference type="InterPro" id="IPR017907">
    <property type="entry name" value="Znf_RING_CS"/>
</dbReference>
<dbReference type="Pfam" id="PF13445">
    <property type="entry name" value="zf-RING_UBOX"/>
    <property type="match status" value="1"/>
</dbReference>
<feature type="compositionally biased region" description="Polar residues" evidence="8">
    <location>
        <begin position="1324"/>
        <end position="1333"/>
    </location>
</feature>
<dbReference type="SUPFAM" id="SSF57850">
    <property type="entry name" value="RING/U-box"/>
    <property type="match status" value="1"/>
</dbReference>
<keyword evidence="2" id="KW-0677">Repeat</keyword>
<evidence type="ECO:0000256" key="4">
    <source>
        <dbReference type="ARBA" id="ARBA00022803"/>
    </source>
</evidence>